<feature type="non-terminal residue" evidence="4">
    <location>
        <position position="1"/>
    </location>
</feature>
<dbReference type="EMBL" id="JBFDAA010000008">
    <property type="protein sequence ID" value="KAL1130245.1"/>
    <property type="molecule type" value="Genomic_DNA"/>
</dbReference>
<evidence type="ECO:0000256" key="3">
    <source>
        <dbReference type="RuleBase" id="RU000363"/>
    </source>
</evidence>
<dbReference type="InterPro" id="IPR051019">
    <property type="entry name" value="VLCFA-Steroid_DH"/>
</dbReference>
<evidence type="ECO:0000313" key="5">
    <source>
        <dbReference type="Proteomes" id="UP001558652"/>
    </source>
</evidence>
<evidence type="ECO:0000256" key="2">
    <source>
        <dbReference type="ARBA" id="ARBA00023002"/>
    </source>
</evidence>
<name>A0ABD0YG18_9HEMI</name>
<evidence type="ECO:0000256" key="1">
    <source>
        <dbReference type="ARBA" id="ARBA00006484"/>
    </source>
</evidence>
<dbReference type="InterPro" id="IPR002347">
    <property type="entry name" value="SDR_fam"/>
</dbReference>
<reference evidence="4 5" key="1">
    <citation type="submission" date="2024-07" db="EMBL/GenBank/DDBJ databases">
        <title>Chromosome-level genome assembly of the water stick insect Ranatra chinensis (Heteroptera: Nepidae).</title>
        <authorList>
            <person name="Liu X."/>
        </authorList>
    </citation>
    <scope>NUCLEOTIDE SEQUENCE [LARGE SCALE GENOMIC DNA]</scope>
    <source>
        <strain evidence="4">Cailab_2021Rc</strain>
        <tissue evidence="4">Muscle</tissue>
    </source>
</reference>
<dbReference type="CDD" id="cd05356">
    <property type="entry name" value="17beta-HSD1_like_SDR_c"/>
    <property type="match status" value="1"/>
</dbReference>
<comment type="similarity">
    <text evidence="1 3">Belongs to the short-chain dehydrogenases/reductases (SDR) family.</text>
</comment>
<sequence>KYNVNTKVVEADFIDGNEVFKQIEKELFGLDIGVLVNNVGVSYPHPEYFLDLDNKEKIYSDIIQCNIVTTLAMCQIVMPGMAERRKGVVINVSSTAANIPSPLLSVYGASKVFVSKFTDDLATEYKRHGLIIQCLVPGYVATKLSKIREPTWMAPSPTNYVSSALKTVGIHKHTTGYYPHTLLLNSINLMKSISPNIVEWMVVRTMENIKARAIRKMQQTIG</sequence>
<keyword evidence="5" id="KW-1185">Reference proteome</keyword>
<dbReference type="PANTHER" id="PTHR43899:SF13">
    <property type="entry name" value="RH59310P"/>
    <property type="match status" value="1"/>
</dbReference>
<dbReference type="Pfam" id="PF00106">
    <property type="entry name" value="adh_short"/>
    <property type="match status" value="1"/>
</dbReference>
<dbReference type="PRINTS" id="PR00081">
    <property type="entry name" value="GDHRDH"/>
</dbReference>
<gene>
    <name evidence="4" type="ORF">AAG570_013183</name>
</gene>
<dbReference type="PIRSF" id="PIRSF000126">
    <property type="entry name" value="11-beta-HSD1"/>
    <property type="match status" value="1"/>
</dbReference>
<dbReference type="GO" id="GO:0016491">
    <property type="term" value="F:oxidoreductase activity"/>
    <property type="evidence" value="ECO:0007669"/>
    <property type="project" value="UniProtKB-KW"/>
</dbReference>
<dbReference type="SUPFAM" id="SSF51735">
    <property type="entry name" value="NAD(P)-binding Rossmann-fold domains"/>
    <property type="match status" value="1"/>
</dbReference>
<dbReference type="Gene3D" id="3.40.50.720">
    <property type="entry name" value="NAD(P)-binding Rossmann-like Domain"/>
    <property type="match status" value="1"/>
</dbReference>
<accession>A0ABD0YG18</accession>
<dbReference type="Proteomes" id="UP001558652">
    <property type="component" value="Unassembled WGS sequence"/>
</dbReference>
<evidence type="ECO:0000313" key="4">
    <source>
        <dbReference type="EMBL" id="KAL1130245.1"/>
    </source>
</evidence>
<dbReference type="PANTHER" id="PTHR43899">
    <property type="entry name" value="RH59310P"/>
    <property type="match status" value="1"/>
</dbReference>
<proteinExistence type="inferred from homology"/>
<protein>
    <submittedName>
        <fullName evidence="4">Uncharacterized protein</fullName>
    </submittedName>
</protein>
<dbReference type="InterPro" id="IPR036291">
    <property type="entry name" value="NAD(P)-bd_dom_sf"/>
</dbReference>
<dbReference type="AlphaFoldDB" id="A0ABD0YG18"/>
<keyword evidence="2" id="KW-0560">Oxidoreductase</keyword>
<organism evidence="4 5">
    <name type="scientific">Ranatra chinensis</name>
    <dbReference type="NCBI Taxonomy" id="642074"/>
    <lineage>
        <taxon>Eukaryota</taxon>
        <taxon>Metazoa</taxon>
        <taxon>Ecdysozoa</taxon>
        <taxon>Arthropoda</taxon>
        <taxon>Hexapoda</taxon>
        <taxon>Insecta</taxon>
        <taxon>Pterygota</taxon>
        <taxon>Neoptera</taxon>
        <taxon>Paraneoptera</taxon>
        <taxon>Hemiptera</taxon>
        <taxon>Heteroptera</taxon>
        <taxon>Panheteroptera</taxon>
        <taxon>Nepomorpha</taxon>
        <taxon>Nepidae</taxon>
        <taxon>Ranatrinae</taxon>
        <taxon>Ranatra</taxon>
    </lineage>
</organism>
<comment type="caution">
    <text evidence="4">The sequence shown here is derived from an EMBL/GenBank/DDBJ whole genome shotgun (WGS) entry which is preliminary data.</text>
</comment>
<dbReference type="PRINTS" id="PR00080">
    <property type="entry name" value="SDRFAMILY"/>
</dbReference>